<reference evidence="4" key="1">
    <citation type="journal article" date="2019" name="Int. J. Syst. Evol. Microbiol.">
        <title>The Global Catalogue of Microorganisms (GCM) 10K type strain sequencing project: providing services to taxonomists for standard genome sequencing and annotation.</title>
        <authorList>
            <consortium name="The Broad Institute Genomics Platform"/>
            <consortium name="The Broad Institute Genome Sequencing Center for Infectious Disease"/>
            <person name="Wu L."/>
            <person name="Ma J."/>
        </authorList>
    </citation>
    <scope>NUCLEOTIDE SEQUENCE [LARGE SCALE GENOMIC DNA]</scope>
    <source>
        <strain evidence="4">JCM 18961</strain>
    </source>
</reference>
<dbReference type="EMBL" id="BAABLO010000004">
    <property type="protein sequence ID" value="GAA4718994.1"/>
    <property type="molecule type" value="Genomic_DNA"/>
</dbReference>
<protein>
    <recommendedName>
        <fullName evidence="1">Aspartyl/glutamyl-tRNA(Asn/Gln) amidotransferase subunit C</fullName>
        <shortName evidence="1">Asp/Glu-ADT subunit C</shortName>
        <ecNumber evidence="1">6.3.5.-</ecNumber>
    </recommendedName>
</protein>
<evidence type="ECO:0000256" key="2">
    <source>
        <dbReference type="SAM" id="MobiDB-lite"/>
    </source>
</evidence>
<dbReference type="EC" id="6.3.5.-" evidence="1"/>
<comment type="catalytic activity">
    <reaction evidence="1">
        <text>L-glutamyl-tRNA(Gln) + L-glutamine + ATP + H2O = L-glutaminyl-tRNA(Gln) + L-glutamate + ADP + phosphate + H(+)</text>
        <dbReference type="Rhea" id="RHEA:17521"/>
        <dbReference type="Rhea" id="RHEA-COMP:9681"/>
        <dbReference type="Rhea" id="RHEA-COMP:9684"/>
        <dbReference type="ChEBI" id="CHEBI:15377"/>
        <dbReference type="ChEBI" id="CHEBI:15378"/>
        <dbReference type="ChEBI" id="CHEBI:29985"/>
        <dbReference type="ChEBI" id="CHEBI:30616"/>
        <dbReference type="ChEBI" id="CHEBI:43474"/>
        <dbReference type="ChEBI" id="CHEBI:58359"/>
        <dbReference type="ChEBI" id="CHEBI:78520"/>
        <dbReference type="ChEBI" id="CHEBI:78521"/>
        <dbReference type="ChEBI" id="CHEBI:456216"/>
    </reaction>
</comment>
<gene>
    <name evidence="1 3" type="primary">gatC</name>
    <name evidence="3" type="ORF">GCM10025782_15380</name>
</gene>
<dbReference type="NCBIfam" id="TIGR00135">
    <property type="entry name" value="gatC"/>
    <property type="match status" value="1"/>
</dbReference>
<dbReference type="PANTHER" id="PTHR15004">
    <property type="entry name" value="GLUTAMYL-TRNA(GLN) AMIDOTRANSFERASE SUBUNIT C, MITOCHONDRIAL"/>
    <property type="match status" value="1"/>
</dbReference>
<comment type="catalytic activity">
    <reaction evidence="1">
        <text>L-aspartyl-tRNA(Asn) + L-glutamine + ATP + H2O = L-asparaginyl-tRNA(Asn) + L-glutamate + ADP + phosphate + 2 H(+)</text>
        <dbReference type="Rhea" id="RHEA:14513"/>
        <dbReference type="Rhea" id="RHEA-COMP:9674"/>
        <dbReference type="Rhea" id="RHEA-COMP:9677"/>
        <dbReference type="ChEBI" id="CHEBI:15377"/>
        <dbReference type="ChEBI" id="CHEBI:15378"/>
        <dbReference type="ChEBI" id="CHEBI:29985"/>
        <dbReference type="ChEBI" id="CHEBI:30616"/>
        <dbReference type="ChEBI" id="CHEBI:43474"/>
        <dbReference type="ChEBI" id="CHEBI:58359"/>
        <dbReference type="ChEBI" id="CHEBI:78515"/>
        <dbReference type="ChEBI" id="CHEBI:78516"/>
        <dbReference type="ChEBI" id="CHEBI:456216"/>
    </reaction>
</comment>
<dbReference type="HAMAP" id="MF_00122">
    <property type="entry name" value="GatC"/>
    <property type="match status" value="1"/>
</dbReference>
<keyword evidence="4" id="KW-1185">Reference proteome</keyword>
<comment type="subunit">
    <text evidence="1">Heterotrimer of A, B and C subunits.</text>
</comment>
<dbReference type="Proteomes" id="UP001500556">
    <property type="component" value="Unassembled WGS sequence"/>
</dbReference>
<evidence type="ECO:0000313" key="4">
    <source>
        <dbReference type="Proteomes" id="UP001500556"/>
    </source>
</evidence>
<dbReference type="Gene3D" id="1.10.20.60">
    <property type="entry name" value="Glu-tRNAGln amidotransferase C subunit, N-terminal domain"/>
    <property type="match status" value="1"/>
</dbReference>
<evidence type="ECO:0000313" key="3">
    <source>
        <dbReference type="EMBL" id="GAA4718994.1"/>
    </source>
</evidence>
<comment type="caution">
    <text evidence="3">The sequence shown here is derived from an EMBL/GenBank/DDBJ whole genome shotgun (WGS) entry which is preliminary data.</text>
</comment>
<evidence type="ECO:0000256" key="1">
    <source>
        <dbReference type="HAMAP-Rule" id="MF_00122"/>
    </source>
</evidence>
<name>A0ABP8XZZ9_9MICO</name>
<keyword evidence="1" id="KW-0067">ATP-binding</keyword>
<dbReference type="InterPro" id="IPR036113">
    <property type="entry name" value="Asp/Glu-ADT_sf_sub_c"/>
</dbReference>
<proteinExistence type="inferred from homology"/>
<dbReference type="Pfam" id="PF02686">
    <property type="entry name" value="GatC"/>
    <property type="match status" value="1"/>
</dbReference>
<dbReference type="InterPro" id="IPR003837">
    <property type="entry name" value="GatC"/>
</dbReference>
<accession>A0ABP8XZZ9</accession>
<dbReference type="PANTHER" id="PTHR15004:SF0">
    <property type="entry name" value="GLUTAMYL-TRNA(GLN) AMIDOTRANSFERASE SUBUNIT C, MITOCHONDRIAL"/>
    <property type="match status" value="1"/>
</dbReference>
<keyword evidence="1" id="KW-0436">Ligase</keyword>
<sequence>MTNRAAAGRDPSGGAPRLARMSALSRDDVAHLAGLARIDLSDAELDRMVGELGVILESVAKVQEVAAGDIEPMSHPLPLTNVTRPDEVRPSLGAEAALAGAPQQDQQRFSVPRILAED</sequence>
<dbReference type="SUPFAM" id="SSF141000">
    <property type="entry name" value="Glu-tRNAGln amidotransferase C subunit"/>
    <property type="match status" value="1"/>
</dbReference>
<organism evidence="3 4">
    <name type="scientific">Pedococcus ginsenosidimutans</name>
    <dbReference type="NCBI Taxonomy" id="490570"/>
    <lineage>
        <taxon>Bacteria</taxon>
        <taxon>Bacillati</taxon>
        <taxon>Actinomycetota</taxon>
        <taxon>Actinomycetes</taxon>
        <taxon>Micrococcales</taxon>
        <taxon>Intrasporangiaceae</taxon>
        <taxon>Pedococcus</taxon>
    </lineage>
</organism>
<comment type="function">
    <text evidence="1">Allows the formation of correctly charged Asn-tRNA(Asn) or Gln-tRNA(Gln) through the transamidation of misacylated Asp-tRNA(Asn) or Glu-tRNA(Gln) in organisms which lack either or both of asparaginyl-tRNA or glutaminyl-tRNA synthetases. The reaction takes place in the presence of glutamine and ATP through an activated phospho-Asp-tRNA(Asn) or phospho-Glu-tRNA(Gln).</text>
</comment>
<keyword evidence="1" id="KW-0648">Protein biosynthesis</keyword>
<feature type="region of interest" description="Disordered" evidence="2">
    <location>
        <begin position="97"/>
        <end position="118"/>
    </location>
</feature>
<keyword evidence="1" id="KW-0547">Nucleotide-binding</keyword>
<comment type="similarity">
    <text evidence="1">Belongs to the GatC family.</text>
</comment>